<evidence type="ECO:0000313" key="6">
    <source>
        <dbReference type="Proteomes" id="UP001320209"/>
    </source>
</evidence>
<evidence type="ECO:0000256" key="1">
    <source>
        <dbReference type="ARBA" id="ARBA00010556"/>
    </source>
</evidence>
<protein>
    <submittedName>
        <fullName evidence="5">Alpha-2-macroglobulin</fullName>
    </submittedName>
</protein>
<dbReference type="PANTHER" id="PTHR40094">
    <property type="entry name" value="ALPHA-2-MACROGLOBULIN HOMOLOG"/>
    <property type="match status" value="1"/>
</dbReference>
<dbReference type="InterPro" id="IPR041203">
    <property type="entry name" value="Bact_A2M_MG5"/>
</dbReference>
<evidence type="ECO:0000313" key="5">
    <source>
        <dbReference type="EMBL" id="BDB96029.1"/>
    </source>
</evidence>
<proteinExistence type="inferred from homology"/>
<feature type="domain" description="Alpha-2-macroglobulin" evidence="4">
    <location>
        <begin position="1154"/>
        <end position="1243"/>
    </location>
</feature>
<dbReference type="InterPro" id="IPR041246">
    <property type="entry name" value="Bact_MG10"/>
</dbReference>
<dbReference type="Pfam" id="PF17972">
    <property type="entry name" value="bMG5"/>
    <property type="match status" value="1"/>
</dbReference>
<dbReference type="SMART" id="SM01360">
    <property type="entry name" value="A2M"/>
    <property type="match status" value="1"/>
</dbReference>
<dbReference type="Proteomes" id="UP001320209">
    <property type="component" value="Chromosome"/>
</dbReference>
<dbReference type="PANTHER" id="PTHR40094:SF1">
    <property type="entry name" value="UBIQUITIN DOMAIN-CONTAINING PROTEIN"/>
    <property type="match status" value="1"/>
</dbReference>
<organism evidence="5 6">
    <name type="scientific">Candidatus Hydrogenosomobacter endosymbioticus</name>
    <dbReference type="NCBI Taxonomy" id="2558174"/>
    <lineage>
        <taxon>Bacteria</taxon>
        <taxon>Pseudomonadati</taxon>
        <taxon>Pseudomonadota</taxon>
        <taxon>Alphaproteobacteria</taxon>
        <taxon>Holosporales</taxon>
        <taxon>Holosporaceae</taxon>
        <taxon>Candidatus Hydrogenosomobacter</taxon>
    </lineage>
</organism>
<reference evidence="5" key="1">
    <citation type="submission" date="2021-10" db="EMBL/GenBank/DDBJ databases">
        <title>Genome Sequence of The Candidatus Hydrogeosomobacter endosymbioticus, an Intracellular Bacterial Symbiont of the Anaerobic Ciliate GW7.</title>
        <authorList>
            <person name="Shiohama Y."/>
            <person name="Shinzato N."/>
        </authorList>
    </citation>
    <scope>NUCLEOTIDE SEQUENCE [LARGE SCALE GENOMIC DNA]</scope>
    <source>
        <strain evidence="5">200920</strain>
    </source>
</reference>
<dbReference type="InterPro" id="IPR002890">
    <property type="entry name" value="MG2"/>
</dbReference>
<accession>A0ABM7V8C8</accession>
<comment type="similarity">
    <text evidence="1">Belongs to the protease inhibitor I39 (alpha-2-macroglobulin) family. Bacterial alpha-2-macroglobulin subfamily.</text>
</comment>
<dbReference type="Pfam" id="PF07703">
    <property type="entry name" value="A2M_BRD"/>
    <property type="match status" value="1"/>
</dbReference>
<sequence length="1867" mass="206576">MYYPHENPDSTENFFKMFEGRKSLSKEEYKKRKFKIGELIKNKDFARASIQFHDLLLSFPKLDSEEAKNELFSDFLLAFSLICEASKTQNENEGSASSATVSEIFQLHAKFLCLYLYKFDLSDEKLAALLLAASAVSFSDTEMLIQISNQLCPIKKLRSLYPQLAYISPFEVVHFHIEPAGKYIELNLDFRHTIDTSIDIKKLVQVTPSAGDVKIFGNKIKIEGLKHGTSYKCTIKKDLLSSCGESLVKDYQLAVEVPDISSHVFFKHKAAVLPKIQTISKESKISVSCINTKKIKLELYQVLEPSGGLISSGYLSSNALLQKTKRVWKGSIEIPYSNNKVVNVEVPIDKMLPFVRTLPIQCSYFLRAQVGDTEYYGYNSDSAQTERLLVTDIGLSAIRTKTGDILVSARSISSTSPYHGARVSILSKNGRTLAEGYTDKYGKVLFPSKIFGDGARISYEMLGKSTELTTNTQSYPAKICASHKTGGTSTLIISDLSDKNNDSIDLSGYDIEGRDRDNPIDLFITTDRTLYRPSETVNVVGAIKCSDIASSVNKVPITVKLKNPAGDFVLVKVLRTNEAGAFSCPIELKEYFLHGQWKIEAYSDPSARPLKSLDIVIASFNSPSIELDASASDIDLSGNITLNVECRHSFGIPAEGLDSECSVSVVSGLSPKDLNGYSFECDAFEEEMGAHSKTINLGRFGKDGKIKIALPLRQIMSKPVIGKVKISVKVADQGGFTVKKDIFVSIHDSAESFVAIKPLFDPKKCIVNDSSNDNTSRTSIGFLAKIIDNKAKARIKNNKPDTKERFVYFALYKKSDWHSYRINKKLDEGSLENSSRSISYVSHPKIFLVKEGRVHIPTGKNSAKIVLRDIEAPSDYVIKVFEDTGKIINKYNFSLGSVNASNAPQIPTAISLVTDKKSYKIGDKLSVRFAAPFENGVANVSVMSDEILDTKDIRINKKSAQASFSVTKKWANGVYIIVNAYRPLETKRTLYSGPAASLIKKFCHCAENSSTETEKIAFPLRSVGITWVDVEKSENIEIKTDSPNTVRPLDSLKINIDTRSARIPADESSPVYVCAFLTDDALLSISEFKPISPAGYFSSKYKYSGNLYDLYDYINLGIKTISGELKTGGGGVGSINSYAYRLPFLPKQSIHNLLALSSCMTKVGKNGTATIKFKLPEFTGTARLTVMAFSANASGLSEKLITIKDPVIFETYGPKFLTKGDKAVIPYSIYRTDGKSGTVNISISNCSRISQENFVASDLPFSKNDKKKYEGKFFISAIDSTNANNEDPSYFHTQKFARLDANISVPGYAPYTRTVFLPVYDQKFDALRYNVAEIAPGKTEKISIPSEFAGNVLIKIQANENFPVPLRDLLLSIGNSAHDLYGDTLVNLAIPLLYTDSAVAISGGKISVGFAKSTIRKAIMRLLCGERGRGCCNSNRQIIRMDYHYTSSKIKEAEFAINASEAGYSVDKRIFENFEQFFFRLVNSYRLFRHDMRVSNPDRDEYINNIAHGFFVISKTGNLSLSDFKHFVKDIESCSTPLAKIYIAGAFALNGNSDLAVPFLKNGMDEILGLKKNSKVDDISSEAMGISRICSAIIVLSEIFDSLPDLKDEELMRALVTKLTELFSKRTVELNGEEKSLLLRAAFLSKSYLRSSYSCSANSEIHIQAAVDGGQTAKISETSSATEFTCGENQRKVSIRNHGKNKIWVSVTMSGQVNSIEPRGILIKKEFFSQDGKLISIKELRQNDLVCVVISGKREVAGRPASILLTDKLAAAFAVEKVKDLSPHLEKIIHSESSVLSQENRGNTQYAVLQLGSSQKEFKFYYMVRVTTAGLFSIPGAVAEDLATSSIKANTDEKKARVYQNSEKTIQ</sequence>
<evidence type="ECO:0000259" key="3">
    <source>
        <dbReference type="SMART" id="SM01359"/>
    </source>
</evidence>
<dbReference type="InterPro" id="IPR051802">
    <property type="entry name" value="YfhM-like"/>
</dbReference>
<dbReference type="InterPro" id="IPR011625">
    <property type="entry name" value="A2M_N_BRD"/>
</dbReference>
<keyword evidence="2" id="KW-0732">Signal</keyword>
<dbReference type="InterPro" id="IPR021868">
    <property type="entry name" value="Alpha_2_Macroglob_MG3"/>
</dbReference>
<dbReference type="Gene3D" id="2.60.40.1930">
    <property type="match status" value="1"/>
</dbReference>
<dbReference type="SMART" id="SM01359">
    <property type="entry name" value="A2M_N_2"/>
    <property type="match status" value="1"/>
</dbReference>
<gene>
    <name evidence="5" type="ORF">HYD_1620</name>
</gene>
<feature type="domain" description="Alpha-2-macroglobulin bait region" evidence="3">
    <location>
        <begin position="910"/>
        <end position="1085"/>
    </location>
</feature>
<dbReference type="InterPro" id="IPR001599">
    <property type="entry name" value="Macroglobln_a2"/>
</dbReference>
<evidence type="ECO:0000256" key="2">
    <source>
        <dbReference type="ARBA" id="ARBA00022729"/>
    </source>
</evidence>
<dbReference type="Pfam" id="PF01835">
    <property type="entry name" value="MG2"/>
    <property type="match status" value="1"/>
</dbReference>
<keyword evidence="6" id="KW-1185">Reference proteome</keyword>
<name>A0ABM7V8C8_9PROT</name>
<dbReference type="EMBL" id="AP025225">
    <property type="protein sequence ID" value="BDB96029.1"/>
    <property type="molecule type" value="Genomic_DNA"/>
</dbReference>
<dbReference type="Pfam" id="PF17973">
    <property type="entry name" value="bMG10"/>
    <property type="match status" value="1"/>
</dbReference>
<evidence type="ECO:0000259" key="4">
    <source>
        <dbReference type="SMART" id="SM01360"/>
    </source>
</evidence>
<dbReference type="Pfam" id="PF11974">
    <property type="entry name" value="bMG3"/>
    <property type="match status" value="1"/>
</dbReference>